<protein>
    <submittedName>
        <fullName evidence="1">Uncharacterized protein</fullName>
    </submittedName>
</protein>
<dbReference type="GeneID" id="9953310"/>
<gene>
    <name evidence="1" type="ORF">LOAG_15816</name>
</gene>
<dbReference type="AlphaFoldDB" id="A0A1S0TFN4"/>
<dbReference type="InParanoid" id="A0A1S0TFN4"/>
<feature type="non-terminal residue" evidence="1">
    <location>
        <position position="1"/>
    </location>
</feature>
<dbReference type="EMBL" id="JH714885">
    <property type="protein sequence ID" value="EFO12717.1"/>
    <property type="molecule type" value="Genomic_DNA"/>
</dbReference>
<organism evidence="1">
    <name type="scientific">Loa loa</name>
    <name type="common">Eye worm</name>
    <name type="synonym">Filaria loa</name>
    <dbReference type="NCBI Taxonomy" id="7209"/>
    <lineage>
        <taxon>Eukaryota</taxon>
        <taxon>Metazoa</taxon>
        <taxon>Ecdysozoa</taxon>
        <taxon>Nematoda</taxon>
        <taxon>Chromadorea</taxon>
        <taxon>Rhabditida</taxon>
        <taxon>Spirurina</taxon>
        <taxon>Spiruromorpha</taxon>
        <taxon>Filarioidea</taxon>
        <taxon>Onchocercidae</taxon>
        <taxon>Loa</taxon>
    </lineage>
</organism>
<proteinExistence type="predicted"/>
<dbReference type="CTD" id="9953310"/>
<dbReference type="RefSeq" id="XP_003151352.1">
    <property type="nucleotide sequence ID" value="XM_003151304.1"/>
</dbReference>
<sequence>VLECVLVAAMLVDNMVEQLMISFRRKNIVIRHVLIRELDRRNDNQDGHIHTVKNLVHQFVAHRFHQGLC</sequence>
<dbReference type="KEGG" id="loa:LOAG_15816"/>
<evidence type="ECO:0000313" key="1">
    <source>
        <dbReference type="EMBL" id="EFO12717.1"/>
    </source>
</evidence>
<name>A0A1S0TFN4_LOALO</name>
<reference evidence="1" key="1">
    <citation type="submission" date="2012-04" db="EMBL/GenBank/DDBJ databases">
        <title>The Genome Sequence of Loa loa.</title>
        <authorList>
            <consortium name="The Broad Institute Genome Sequencing Platform"/>
            <consortium name="Broad Institute Genome Sequencing Center for Infectious Disease"/>
            <person name="Nutman T.B."/>
            <person name="Fink D.L."/>
            <person name="Russ C."/>
            <person name="Young S."/>
            <person name="Zeng Q."/>
            <person name="Gargeya S."/>
            <person name="Alvarado L."/>
            <person name="Berlin A."/>
            <person name="Chapman S.B."/>
            <person name="Chen Z."/>
            <person name="Freedman E."/>
            <person name="Gellesch M."/>
            <person name="Goldberg J."/>
            <person name="Griggs A."/>
            <person name="Gujja S."/>
            <person name="Heilman E.R."/>
            <person name="Heiman D."/>
            <person name="Howarth C."/>
            <person name="Mehta T."/>
            <person name="Neiman D."/>
            <person name="Pearson M."/>
            <person name="Roberts A."/>
            <person name="Saif S."/>
            <person name="Shea T."/>
            <person name="Shenoy N."/>
            <person name="Sisk P."/>
            <person name="Stolte C."/>
            <person name="Sykes S."/>
            <person name="White J."/>
            <person name="Yandava C."/>
            <person name="Haas B."/>
            <person name="Henn M.R."/>
            <person name="Nusbaum C."/>
            <person name="Birren B."/>
        </authorList>
    </citation>
    <scope>NUCLEOTIDE SEQUENCE [LARGE SCALE GENOMIC DNA]</scope>
</reference>
<accession>A0A1S0TFN4</accession>